<evidence type="ECO:0000313" key="2">
    <source>
        <dbReference type="Proteomes" id="UP000789570"/>
    </source>
</evidence>
<organism evidence="1 2">
    <name type="scientific">Funneliformis caledonium</name>
    <dbReference type="NCBI Taxonomy" id="1117310"/>
    <lineage>
        <taxon>Eukaryota</taxon>
        <taxon>Fungi</taxon>
        <taxon>Fungi incertae sedis</taxon>
        <taxon>Mucoromycota</taxon>
        <taxon>Glomeromycotina</taxon>
        <taxon>Glomeromycetes</taxon>
        <taxon>Glomerales</taxon>
        <taxon>Glomeraceae</taxon>
        <taxon>Funneliformis</taxon>
    </lineage>
</organism>
<dbReference type="Proteomes" id="UP000789570">
    <property type="component" value="Unassembled WGS sequence"/>
</dbReference>
<comment type="caution">
    <text evidence="1">The sequence shown here is derived from an EMBL/GenBank/DDBJ whole genome shotgun (WGS) entry which is preliminary data.</text>
</comment>
<evidence type="ECO:0000313" key="1">
    <source>
        <dbReference type="EMBL" id="CAG8555718.1"/>
    </source>
</evidence>
<sequence length="43" mass="5100">MERYFPEILEKLFNEAGWGRIEYTFDKTSEAARMAFLALDPEI</sequence>
<reference evidence="1" key="1">
    <citation type="submission" date="2021-06" db="EMBL/GenBank/DDBJ databases">
        <authorList>
            <person name="Kallberg Y."/>
            <person name="Tangrot J."/>
            <person name="Rosling A."/>
        </authorList>
    </citation>
    <scope>NUCLEOTIDE SEQUENCE</scope>
    <source>
        <strain evidence="1">UK204</strain>
    </source>
</reference>
<dbReference type="AlphaFoldDB" id="A0A9N9FTS3"/>
<accession>A0A9N9FTS3</accession>
<proteinExistence type="predicted"/>
<protein>
    <submittedName>
        <fullName evidence="1">9954_t:CDS:1</fullName>
    </submittedName>
</protein>
<dbReference type="EMBL" id="CAJVPQ010001491">
    <property type="protein sequence ID" value="CAG8555718.1"/>
    <property type="molecule type" value="Genomic_DNA"/>
</dbReference>
<keyword evidence="2" id="KW-1185">Reference proteome</keyword>
<name>A0A9N9FTS3_9GLOM</name>
<gene>
    <name evidence="1" type="ORF">FCALED_LOCUS6345</name>
</gene>